<dbReference type="Proteomes" id="UP000886845">
    <property type="component" value="Unassembled WGS sequence"/>
</dbReference>
<evidence type="ECO:0000259" key="2">
    <source>
        <dbReference type="SMART" id="SM00827"/>
    </source>
</evidence>
<proteinExistence type="predicted"/>
<reference evidence="3" key="2">
    <citation type="journal article" date="2021" name="PeerJ">
        <title>Extensive microbial diversity within the chicken gut microbiome revealed by metagenomics and culture.</title>
        <authorList>
            <person name="Gilroy R."/>
            <person name="Ravi A."/>
            <person name="Getino M."/>
            <person name="Pursley I."/>
            <person name="Horton D.L."/>
            <person name="Alikhan N.F."/>
            <person name="Baker D."/>
            <person name="Gharbi K."/>
            <person name="Hall N."/>
            <person name="Watson M."/>
            <person name="Adriaenssens E.M."/>
            <person name="Foster-Nyarko E."/>
            <person name="Jarju S."/>
            <person name="Secka A."/>
            <person name="Antonio M."/>
            <person name="Oren A."/>
            <person name="Chaudhuri R.R."/>
            <person name="La Ragione R."/>
            <person name="Hildebrand F."/>
            <person name="Pallen M.J."/>
        </authorList>
    </citation>
    <scope>NUCLEOTIDE SEQUENCE</scope>
    <source>
        <strain evidence="3">35461</strain>
    </source>
</reference>
<protein>
    <submittedName>
        <fullName evidence="3">Polyketide synthase dehydratase domain-containing protein</fullName>
    </submittedName>
</protein>
<dbReference type="EMBL" id="DVOR01000049">
    <property type="protein sequence ID" value="HIV08775.1"/>
    <property type="molecule type" value="Genomic_DNA"/>
</dbReference>
<dbReference type="Gene3D" id="3.90.470.20">
    <property type="entry name" value="4'-phosphopantetheinyl transferase domain"/>
    <property type="match status" value="2"/>
</dbReference>
<dbReference type="InterPro" id="IPR049551">
    <property type="entry name" value="PKS_DH_C"/>
</dbReference>
<dbReference type="AlphaFoldDB" id="A0A9D1NLD1"/>
<dbReference type="Pfam" id="PF01648">
    <property type="entry name" value="ACPS"/>
    <property type="match status" value="1"/>
</dbReference>
<dbReference type="InterPro" id="IPR052568">
    <property type="entry name" value="PKS-FAS_Synthase"/>
</dbReference>
<sequence length="1098" mass="119624">MALERSEGVLCLVGGQTPQALAEAIDRLLDFIARSRGLRLIDLVYTATCDARGKHCVAGLWVASVEEMARKLRFAREALRSGRTRTRDKSGVFFTTRPLALNGGKLAFVFPGTGSFHLEMMRDLALTFDGVRERFDDMEEAFSGFCDVASPSEWLFSTSPEHTLKLSASQAFLPLLASASTYLASKVFADLLKSVGVRPDAVGGVGLGAFSAFHATHHDPKFRLVQILRDAGRMLLRLGKDGDRAKWMQLTVSGIDVARLRELALRDPARVVLTQVLTDDDCVMAVAPEKRAEVEVAIHNGGGVSVYEPLAAPFNTGHVDAQMGRRLRDFFVKYVNCEPQIPFYSCVDGGPMGRSTSAVVAGLMDQMLEPLDFRAMIRRMYDDGCRLFVEVGARGLLSPLIGKVLAGRAPVAVIPMHILHRAGGVQVGQALGLLAANGVDIDYSGLRFFTHARRLDLSAPYVEEDADTLTVHLSRVLPAIRPELIDAQRVLGVEAAAPVETTAATHLHTLPANMPVGGLESPLLLGAQEIDSADGALALRCVLHLADFPGLNDYAIGSSNISLRDPQVRGLTLLSVPSALEMMAEVAHRLFPDLSLRRIETLRAPHWLAFSFGRLALRLHAKVLPAAAPSGNRVVAVSLCEDRGEDDRAVAMKAHFVLGPSIPEPPEHIDVQPLAAPTDVGWKADDIYPARLFQGPLLRNVRRVLGWGLNGLDYEIRIPSRAALVRRSRNPLFCALPLLLDAVVSGFPLWRSHERFHGAISLPFRCKAIRYYAAWVPEGTRLQCSLRLTNVSARTLTVDILVSDASGHPVLHVQGWEEAGSRAGQTLRDFVMNPAHYFITQPLPDSILPKGNARGAAKQIVGALYVNANPEFFVNNAGLWLDALAAAVLTPTEREDFVRMGGAPLRRLEWLLGRTAAKEAVRRLLLDNFRVLEPSADIAVWKDELGKPHPLGDWLQQIASPIDLSIAHTGGLIIGGATTVGHLGFDVESTSRDLTEDFLRGAFTLEEQELATRSGDGPIAILRFWCAKEAISKALGTGIRFAATDLRVRAADPATGQLGLELLGAWAENFPNLRGKRIPIKTSVLYDHVIACCHLLER</sequence>
<dbReference type="Pfam" id="PF14765">
    <property type="entry name" value="PS-DH"/>
    <property type="match status" value="1"/>
</dbReference>
<evidence type="ECO:0000313" key="4">
    <source>
        <dbReference type="Proteomes" id="UP000886845"/>
    </source>
</evidence>
<organism evidence="3 4">
    <name type="scientific">Candidatus Spyradenecus faecavium</name>
    <dbReference type="NCBI Taxonomy" id="2840947"/>
    <lineage>
        <taxon>Bacteria</taxon>
        <taxon>Pseudomonadati</taxon>
        <taxon>Lentisphaerota</taxon>
        <taxon>Lentisphaeria</taxon>
        <taxon>Lentisphaerales</taxon>
        <taxon>Lentisphaeraceae</taxon>
        <taxon>Lentisphaeraceae incertae sedis</taxon>
        <taxon>Candidatus Spyradenecus</taxon>
    </lineage>
</organism>
<feature type="domain" description="Malonyl-CoA:ACP transacylase (MAT)" evidence="2">
    <location>
        <begin position="109"/>
        <end position="438"/>
    </location>
</feature>
<dbReference type="SMART" id="SM00827">
    <property type="entry name" value="PKS_AT"/>
    <property type="match status" value="1"/>
</dbReference>
<comment type="caution">
    <text evidence="3">The sequence shown here is derived from an EMBL/GenBank/DDBJ whole genome shotgun (WGS) entry which is preliminary data.</text>
</comment>
<evidence type="ECO:0000313" key="3">
    <source>
        <dbReference type="EMBL" id="HIV08775.1"/>
    </source>
</evidence>
<dbReference type="SUPFAM" id="SSF52151">
    <property type="entry name" value="FabD/lysophospholipase-like"/>
    <property type="match status" value="1"/>
</dbReference>
<reference evidence="3" key="1">
    <citation type="submission" date="2020-10" db="EMBL/GenBank/DDBJ databases">
        <authorList>
            <person name="Gilroy R."/>
        </authorList>
    </citation>
    <scope>NUCLEOTIDE SEQUENCE</scope>
    <source>
        <strain evidence="3">35461</strain>
    </source>
</reference>
<evidence type="ECO:0000256" key="1">
    <source>
        <dbReference type="ARBA" id="ARBA00022679"/>
    </source>
</evidence>
<dbReference type="InterPro" id="IPR008278">
    <property type="entry name" value="4-PPantetheinyl_Trfase_dom"/>
</dbReference>
<accession>A0A9D1NLD1</accession>
<dbReference type="InterPro" id="IPR042104">
    <property type="entry name" value="PKS_dehydratase_sf"/>
</dbReference>
<dbReference type="InterPro" id="IPR037143">
    <property type="entry name" value="4-PPantetheinyl_Trfase_dom_sf"/>
</dbReference>
<dbReference type="PANTHER" id="PTHR43074:SF1">
    <property type="entry name" value="BETA-KETOACYL SYNTHASE FAMILY PROTEIN-RELATED"/>
    <property type="match status" value="1"/>
</dbReference>
<dbReference type="PANTHER" id="PTHR43074">
    <property type="entry name" value="OMEGA-3 POLYUNSATURATED FATTY ACID SYNTHASE PFAB-RELATED"/>
    <property type="match status" value="1"/>
</dbReference>
<dbReference type="GO" id="GO:0000287">
    <property type="term" value="F:magnesium ion binding"/>
    <property type="evidence" value="ECO:0007669"/>
    <property type="project" value="InterPro"/>
</dbReference>
<dbReference type="GO" id="GO:0008897">
    <property type="term" value="F:holo-[acyl-carrier-protein] synthase activity"/>
    <property type="evidence" value="ECO:0007669"/>
    <property type="project" value="InterPro"/>
</dbReference>
<dbReference type="SUPFAM" id="SSF56214">
    <property type="entry name" value="4'-phosphopantetheinyl transferase"/>
    <property type="match status" value="2"/>
</dbReference>
<name>A0A9D1NLD1_9BACT</name>
<dbReference type="InterPro" id="IPR001227">
    <property type="entry name" value="Ac_transferase_dom_sf"/>
</dbReference>
<dbReference type="InterPro" id="IPR016035">
    <property type="entry name" value="Acyl_Trfase/lysoPLipase"/>
</dbReference>
<dbReference type="Gene3D" id="3.40.366.10">
    <property type="entry name" value="Malonyl-Coenzyme A Acyl Carrier Protein, domain 2"/>
    <property type="match status" value="1"/>
</dbReference>
<dbReference type="Gene3D" id="3.30.70.250">
    <property type="entry name" value="Malonyl-CoA ACP transacylase, ACP-binding"/>
    <property type="match status" value="1"/>
</dbReference>
<dbReference type="Gene3D" id="3.30.70.3290">
    <property type="match status" value="1"/>
</dbReference>
<gene>
    <name evidence="3" type="ORF">IAC79_01500</name>
</gene>
<dbReference type="Gene3D" id="3.10.129.110">
    <property type="entry name" value="Polyketide synthase dehydratase"/>
    <property type="match status" value="1"/>
</dbReference>
<dbReference type="InterPro" id="IPR014043">
    <property type="entry name" value="Acyl_transferase_dom"/>
</dbReference>
<keyword evidence="1" id="KW-0808">Transferase</keyword>